<evidence type="ECO:0000256" key="2">
    <source>
        <dbReference type="SAM" id="MobiDB-lite"/>
    </source>
</evidence>
<dbReference type="EMBL" id="KQ434981">
    <property type="protein sequence ID" value="KZC13121.1"/>
    <property type="molecule type" value="Genomic_DNA"/>
</dbReference>
<keyword evidence="4" id="KW-1185">Reference proteome</keyword>
<feature type="region of interest" description="Disordered" evidence="2">
    <location>
        <begin position="1847"/>
        <end position="1868"/>
    </location>
</feature>
<feature type="coiled-coil region" evidence="1">
    <location>
        <begin position="1070"/>
        <end position="1111"/>
    </location>
</feature>
<organism evidence="3 4">
    <name type="scientific">Dufourea novaeangliae</name>
    <name type="common">Sweat bee</name>
    <dbReference type="NCBI Taxonomy" id="178035"/>
    <lineage>
        <taxon>Eukaryota</taxon>
        <taxon>Metazoa</taxon>
        <taxon>Ecdysozoa</taxon>
        <taxon>Arthropoda</taxon>
        <taxon>Hexapoda</taxon>
        <taxon>Insecta</taxon>
        <taxon>Pterygota</taxon>
        <taxon>Neoptera</taxon>
        <taxon>Endopterygota</taxon>
        <taxon>Hymenoptera</taxon>
        <taxon>Apocrita</taxon>
        <taxon>Aculeata</taxon>
        <taxon>Apoidea</taxon>
        <taxon>Anthophila</taxon>
        <taxon>Halictidae</taxon>
        <taxon>Rophitinae</taxon>
        <taxon>Dufourea</taxon>
    </lineage>
</organism>
<evidence type="ECO:0000313" key="3">
    <source>
        <dbReference type="EMBL" id="KZC13121.1"/>
    </source>
</evidence>
<feature type="coiled-coil region" evidence="1">
    <location>
        <begin position="858"/>
        <end position="892"/>
    </location>
</feature>
<dbReference type="PANTHER" id="PTHR23159">
    <property type="entry name" value="CENTROSOMAL PROTEIN 2"/>
    <property type="match status" value="1"/>
</dbReference>
<keyword evidence="1" id="KW-0175">Coiled coil</keyword>
<feature type="coiled-coil region" evidence="1">
    <location>
        <begin position="736"/>
        <end position="763"/>
    </location>
</feature>
<name>A0A154PMK5_DUFNO</name>
<feature type="coiled-coil region" evidence="1">
    <location>
        <begin position="971"/>
        <end position="1037"/>
    </location>
</feature>
<feature type="coiled-coil region" evidence="1">
    <location>
        <begin position="1569"/>
        <end position="1621"/>
    </location>
</feature>
<feature type="coiled-coil region" evidence="1">
    <location>
        <begin position="302"/>
        <end position="361"/>
    </location>
</feature>
<evidence type="ECO:0000313" key="4">
    <source>
        <dbReference type="Proteomes" id="UP000076502"/>
    </source>
</evidence>
<feature type="coiled-coil region" evidence="1">
    <location>
        <begin position="1158"/>
        <end position="1245"/>
    </location>
</feature>
<feature type="coiled-coil region" evidence="1">
    <location>
        <begin position="1394"/>
        <end position="1491"/>
    </location>
</feature>
<dbReference type="OrthoDB" id="6350415at2759"/>
<protein>
    <submittedName>
        <fullName evidence="3">Uncharacterized protein</fullName>
    </submittedName>
</protein>
<dbReference type="Proteomes" id="UP000076502">
    <property type="component" value="Unassembled WGS sequence"/>
</dbReference>
<feature type="coiled-coil region" evidence="1">
    <location>
        <begin position="1299"/>
        <end position="1326"/>
    </location>
</feature>
<feature type="coiled-coil region" evidence="1">
    <location>
        <begin position="140"/>
        <end position="174"/>
    </location>
</feature>
<accession>A0A154PMK5</accession>
<proteinExistence type="predicted"/>
<gene>
    <name evidence="3" type="ORF">WN55_05544</name>
</gene>
<evidence type="ECO:0000256" key="1">
    <source>
        <dbReference type="SAM" id="Coils"/>
    </source>
</evidence>
<feature type="coiled-coil region" evidence="1">
    <location>
        <begin position="203"/>
        <end position="258"/>
    </location>
</feature>
<sequence length="1868" mass="219043">MNSINSMTEPVQNIFSFADGDHNCSAIDETTGEVCGETESLKIIDEFQKFYENRIQSVDQDCSNDFDRVCMKLDISKEWIKNLREQNVMLVRIVEDLEQATCNRVTLLEQKLKQSSMIVSENLTKSGYTEKTINTLSNRVSNLQKDEEYMRQRIEFLQNDIKGLLEFIRRASQENCWNLDGIKFIEIQPTDIPVPLDCSCRQEETHQERIQFLKLQIEQLQGNEKKQIMHQRELEGKLADLTEKLKAKQDTIKNYFTQSQNLADNVNEHVKIGNQLTCNSFLKNDQQTFGTVLVADSVEHMFTEKSLEMRNLQKRLHNAESTLVVLTCDTNRNINNLKVQLNEKCRTIQEMKQQMSDFQKESLEKQGALTAEVIEKNEIITSLKKQIVILQEQCHHANIQMQFKEDIIKEMRRKLKQTMDQRVFSTLSSCIQNHCNGPDTDTPKVESIYKCYERIYAPKAFCVSSDHDNLISCLQNCVEHTVDGKKETESLPMMRIHNLKILMAKRNQVISYLTKVKSLMEKDKDNIFKLKVELEKTMEKLCCENNKVRIHFNLHSTLRIHRLSKYLLKLYTDINQQYKLMDVIRTCAIGAQVTTKDIEDGMALIISTFKSRHQKYVDLNTAVINIQTQLIRNKESIIEAIKRLQLQEKERSRHTERISSGGIKLKDIKNRINQVQPPVSMHLTKTQSNMQGSIVPSYSEIYSCNDLVCSVIEEMEQTSNSLQVFNTQECCITSDMEELMYQLQEIESAIGGLQQKINDALSEHGKVETTLCQTDDKLKRLQTEVNAVHSKIQHISEAFLFSTDQTWNEDLHELRKEHDELKYKMLQKIHRTECDDKCLWKSRVMDLQGQVKILQHEAKCTQETNEFLRSNIELMEEALRDAQTKSKNYSRSHSMDSIELKKEIIQLKNTLKLQKEIKCTLRQQLNESEVELKKSKELLNTFYTEHSMDESPLPYGCNQFRHDTMTVSQSFRTLQNTMKSIKYDLQELKTELTKLIHKDQSDFCSSARSLVNLVDKLQKHEDELDSCAQEIEKHKNTSHSKDQLLKDKNEIIKIQKNSILLTQSEVKDLHQKLQEKIDNQNQIISQYEKEKKELSRQNELQNQTIGHLQNAVVEAKRCIDQMGHRTMSDLQEKCETIRLLAVCVEETQSQYSECFTEAAKQEKLLELQRVAIKQLQQKICYIEYDSYIIITSIHTMHYSMLKSIQEQLEACVKNIQALKDKIVSLEQYKKLWQEAERKLQELKKVALKSDQKTKLYEDKDCQCRMELTDRMSTAQDVLNFDFNNKICDTAIQFKNHSHQHELQSEIDTLTRENEDIKKQLQKCELDFDIIDKELKIERENDTYPQQISFELQKMRDTECCLRYENELLKSDLKKQAGEVENSSKKLQFINDIKFEKLLKKLEEEQIQIKSLYSQIKDDETVMKKQTETIETLEKKLDRSNKEIKGYLTELDDAEYEMSTLHDRIQSLKNMLIEQSNNMTKLQADYEVVKNNNSILKIENNAFESTSKDVCLLKNMLKEAKIQLRYTEENYHRVTEDYHKTQEQLVKMTKREADLQKYLTNMEKDYCSKISNIEKEKAQLTDCLDKLKDELEKIQENYAEQLEVLQEQVEEERERVKKIEESNCCVAQRLKECMEQNCRLNKEKAMVEQNNCEIISELQDTHKSLLELRKECQLKNKSLACISAELTETAISRSELCNQSQYVVSCIRIWMEEQRDYVHRLSSKLKFQQQQLRDLEFEKKTLLEETRKLKRNNHSLTQRLKRLYRYNGKNVKNVCIGCHISPSVVAQNSDTLISTNSKYVSLQKRLNLTKAMRRVSTCGNPWWFPKMQYLTDELRKNNLKYKGNSCDRGNTDSTIEESRDCGYQSSTSK</sequence>
<reference evidence="3 4" key="1">
    <citation type="submission" date="2015-07" db="EMBL/GenBank/DDBJ databases">
        <title>The genome of Dufourea novaeangliae.</title>
        <authorList>
            <person name="Pan H."/>
            <person name="Kapheim K."/>
        </authorList>
    </citation>
    <scope>NUCLEOTIDE SEQUENCE [LARGE SCALE GENOMIC DNA]</scope>
    <source>
        <strain evidence="3">0120121106</strain>
        <tissue evidence="3">Whole body</tissue>
    </source>
</reference>
<dbReference type="PANTHER" id="PTHR23159:SF31">
    <property type="entry name" value="CENTROSOME-ASSOCIATED PROTEIN CEP250 ISOFORM X1"/>
    <property type="match status" value="1"/>
</dbReference>
<feature type="coiled-coil region" evidence="1">
    <location>
        <begin position="1717"/>
        <end position="1758"/>
    </location>
</feature>